<reference evidence="2 3" key="1">
    <citation type="submission" date="2015-07" db="EMBL/GenBank/DDBJ databases">
        <title>Emmonsia species relationships and genome sequence.</title>
        <authorList>
            <person name="Cuomo C.A."/>
            <person name="Schwartz I.S."/>
            <person name="Kenyon C."/>
            <person name="de Hoog G.S."/>
            <person name="Govender N.P."/>
            <person name="Botha A."/>
            <person name="Moreno L."/>
            <person name="de Vries M."/>
            <person name="Munoz J.F."/>
            <person name="Stielow J.B."/>
        </authorList>
    </citation>
    <scope>NUCLEOTIDE SEQUENCE [LARGE SCALE GENOMIC DNA]</scope>
    <source>
        <strain evidence="2 3">CBS 136260</strain>
    </source>
</reference>
<organism evidence="2 3">
    <name type="scientific">Emergomyces africanus</name>
    <dbReference type="NCBI Taxonomy" id="1955775"/>
    <lineage>
        <taxon>Eukaryota</taxon>
        <taxon>Fungi</taxon>
        <taxon>Dikarya</taxon>
        <taxon>Ascomycota</taxon>
        <taxon>Pezizomycotina</taxon>
        <taxon>Eurotiomycetes</taxon>
        <taxon>Eurotiomycetidae</taxon>
        <taxon>Onygenales</taxon>
        <taxon>Ajellomycetaceae</taxon>
        <taxon>Emergomyces</taxon>
    </lineage>
</organism>
<comment type="caution">
    <text evidence="2">The sequence shown here is derived from an EMBL/GenBank/DDBJ whole genome shotgun (WGS) entry which is preliminary data.</text>
</comment>
<evidence type="ECO:0000313" key="3">
    <source>
        <dbReference type="Proteomes" id="UP000091918"/>
    </source>
</evidence>
<feature type="region of interest" description="Disordered" evidence="1">
    <location>
        <begin position="1"/>
        <end position="22"/>
    </location>
</feature>
<sequence length="219" mass="24226">MATLGPKHRSRENLSVRTTDDAIHLQKRKSLDASSLEYDYTSRSPLLEHEHGLGPSGLQRIRQQPQSRVPTLPNSSNSTFASPTGPRSMASSRSPSMHFSMDQSSPGLEDLHRFPSESLHSFSFAQQSEEFLHNRQNILKRSIDFMKDRFGFAASNVHLASAQARLSGDAEIQSMMELVAKANLLEHDENHTEHSGLAGALLTGPPDIEGANIFEKADH</sequence>
<proteinExistence type="predicted"/>
<feature type="region of interest" description="Disordered" evidence="1">
    <location>
        <begin position="47"/>
        <end position="112"/>
    </location>
</feature>
<dbReference type="EMBL" id="LGUA01003920">
    <property type="protein sequence ID" value="OAX76945.1"/>
    <property type="molecule type" value="Genomic_DNA"/>
</dbReference>
<evidence type="ECO:0000313" key="2">
    <source>
        <dbReference type="EMBL" id="OAX76945.1"/>
    </source>
</evidence>
<protein>
    <submittedName>
        <fullName evidence="2">Uncharacterized protein</fullName>
    </submittedName>
</protein>
<name>A0A1B7NJE1_9EURO</name>
<dbReference type="STRING" id="1658172.A0A1B7NJE1"/>
<feature type="compositionally biased region" description="Polar residues" evidence="1">
    <location>
        <begin position="61"/>
        <end position="82"/>
    </location>
</feature>
<gene>
    <name evidence="2" type="ORF">ACJ72_08762</name>
</gene>
<dbReference type="OrthoDB" id="10252171at2759"/>
<accession>A0A1B7NJE1</accession>
<evidence type="ECO:0000256" key="1">
    <source>
        <dbReference type="SAM" id="MobiDB-lite"/>
    </source>
</evidence>
<feature type="compositionally biased region" description="Basic residues" evidence="1">
    <location>
        <begin position="1"/>
        <end position="10"/>
    </location>
</feature>
<keyword evidence="3" id="KW-1185">Reference proteome</keyword>
<feature type="compositionally biased region" description="Basic and acidic residues" evidence="1">
    <location>
        <begin position="11"/>
        <end position="22"/>
    </location>
</feature>
<dbReference type="Proteomes" id="UP000091918">
    <property type="component" value="Unassembled WGS sequence"/>
</dbReference>
<dbReference type="AlphaFoldDB" id="A0A1B7NJE1"/>
<feature type="compositionally biased region" description="Low complexity" evidence="1">
    <location>
        <begin position="86"/>
        <end position="97"/>
    </location>
</feature>